<keyword evidence="10" id="KW-1133">Transmembrane helix</keyword>
<dbReference type="EMBL" id="QKYN01000076">
    <property type="protein sequence ID" value="RAG83840.1"/>
    <property type="molecule type" value="Genomic_DNA"/>
</dbReference>
<dbReference type="Gene3D" id="3.30.565.10">
    <property type="entry name" value="Histidine kinase-like ATPase, C-terminal domain"/>
    <property type="match status" value="1"/>
</dbReference>
<dbReference type="Gene3D" id="1.20.5.1930">
    <property type="match status" value="1"/>
</dbReference>
<feature type="transmembrane region" description="Helical" evidence="10">
    <location>
        <begin position="25"/>
        <end position="47"/>
    </location>
</feature>
<evidence type="ECO:0000256" key="9">
    <source>
        <dbReference type="SAM" id="MobiDB-lite"/>
    </source>
</evidence>
<feature type="domain" description="Histidine kinase/HSP90-like ATPase" evidence="11">
    <location>
        <begin position="317"/>
        <end position="412"/>
    </location>
</feature>
<evidence type="ECO:0000313" key="13">
    <source>
        <dbReference type="EMBL" id="RAG83840.1"/>
    </source>
</evidence>
<dbReference type="GO" id="GO:0005524">
    <property type="term" value="F:ATP binding"/>
    <property type="evidence" value="ECO:0007669"/>
    <property type="project" value="UniProtKB-KW"/>
</dbReference>
<evidence type="ECO:0000259" key="11">
    <source>
        <dbReference type="Pfam" id="PF02518"/>
    </source>
</evidence>
<dbReference type="AlphaFoldDB" id="A0A2X0K9R0"/>
<feature type="transmembrane region" description="Helical" evidence="10">
    <location>
        <begin position="67"/>
        <end position="83"/>
    </location>
</feature>
<protein>
    <recommendedName>
        <fullName evidence="2">histidine kinase</fullName>
        <ecNumber evidence="2">2.7.13.3</ecNumber>
    </recommendedName>
</protein>
<dbReference type="InterPro" id="IPR011712">
    <property type="entry name" value="Sig_transdc_His_kin_sub3_dim/P"/>
</dbReference>
<dbReference type="InterPro" id="IPR050482">
    <property type="entry name" value="Sensor_HK_TwoCompSys"/>
</dbReference>
<dbReference type="GO" id="GO:0000155">
    <property type="term" value="F:phosphorelay sensor kinase activity"/>
    <property type="evidence" value="ECO:0007669"/>
    <property type="project" value="InterPro"/>
</dbReference>
<dbReference type="CDD" id="cd16917">
    <property type="entry name" value="HATPase_UhpB-NarQ-NarX-like"/>
    <property type="match status" value="1"/>
</dbReference>
<dbReference type="PANTHER" id="PTHR24421">
    <property type="entry name" value="NITRATE/NITRITE SENSOR PROTEIN NARX-RELATED"/>
    <property type="match status" value="1"/>
</dbReference>
<evidence type="ECO:0000256" key="1">
    <source>
        <dbReference type="ARBA" id="ARBA00000085"/>
    </source>
</evidence>
<dbReference type="SUPFAM" id="SSF55874">
    <property type="entry name" value="ATPase domain of HSP90 chaperone/DNA topoisomerase II/histidine kinase"/>
    <property type="match status" value="1"/>
</dbReference>
<organism evidence="13 14">
    <name type="scientific">Streptacidiphilus pinicola</name>
    <dbReference type="NCBI Taxonomy" id="2219663"/>
    <lineage>
        <taxon>Bacteria</taxon>
        <taxon>Bacillati</taxon>
        <taxon>Actinomycetota</taxon>
        <taxon>Actinomycetes</taxon>
        <taxon>Kitasatosporales</taxon>
        <taxon>Streptomycetaceae</taxon>
        <taxon>Streptacidiphilus</taxon>
    </lineage>
</organism>
<feature type="compositionally biased region" description="Basic and acidic residues" evidence="9">
    <location>
        <begin position="363"/>
        <end position="375"/>
    </location>
</feature>
<keyword evidence="10" id="KW-0812">Transmembrane</keyword>
<dbReference type="GO" id="GO:0016020">
    <property type="term" value="C:membrane"/>
    <property type="evidence" value="ECO:0007669"/>
    <property type="project" value="InterPro"/>
</dbReference>
<keyword evidence="10" id="KW-0472">Membrane</keyword>
<dbReference type="RefSeq" id="WP_111502759.1">
    <property type="nucleotide sequence ID" value="NZ_QKYN01000076.1"/>
</dbReference>
<proteinExistence type="predicted"/>
<evidence type="ECO:0000256" key="4">
    <source>
        <dbReference type="ARBA" id="ARBA00022679"/>
    </source>
</evidence>
<feature type="transmembrane region" description="Helical" evidence="10">
    <location>
        <begin position="157"/>
        <end position="181"/>
    </location>
</feature>
<name>A0A2X0K9R0_9ACTN</name>
<dbReference type="PANTHER" id="PTHR24421:SF10">
    <property type="entry name" value="NITRATE_NITRITE SENSOR PROTEIN NARQ"/>
    <property type="match status" value="1"/>
</dbReference>
<feature type="domain" description="Signal transduction histidine kinase subgroup 3 dimerisation and phosphoacceptor" evidence="12">
    <location>
        <begin position="203"/>
        <end position="268"/>
    </location>
</feature>
<evidence type="ECO:0000256" key="5">
    <source>
        <dbReference type="ARBA" id="ARBA00022741"/>
    </source>
</evidence>
<evidence type="ECO:0000256" key="2">
    <source>
        <dbReference type="ARBA" id="ARBA00012438"/>
    </source>
</evidence>
<keyword evidence="3" id="KW-0597">Phosphoprotein</keyword>
<evidence type="ECO:0000256" key="6">
    <source>
        <dbReference type="ARBA" id="ARBA00022777"/>
    </source>
</evidence>
<evidence type="ECO:0000256" key="10">
    <source>
        <dbReference type="SAM" id="Phobius"/>
    </source>
</evidence>
<evidence type="ECO:0000256" key="7">
    <source>
        <dbReference type="ARBA" id="ARBA00022840"/>
    </source>
</evidence>
<keyword evidence="14" id="KW-1185">Reference proteome</keyword>
<keyword evidence="4" id="KW-0808">Transferase</keyword>
<dbReference type="OrthoDB" id="227596at2"/>
<keyword evidence="8" id="KW-0902">Two-component regulatory system</keyword>
<gene>
    <name evidence="13" type="ORF">DN069_20140</name>
</gene>
<keyword evidence="7" id="KW-0067">ATP-binding</keyword>
<feature type="transmembrane region" description="Helical" evidence="10">
    <location>
        <begin position="133"/>
        <end position="151"/>
    </location>
</feature>
<comment type="catalytic activity">
    <reaction evidence="1">
        <text>ATP + protein L-histidine = ADP + protein N-phospho-L-histidine.</text>
        <dbReference type="EC" id="2.7.13.3"/>
    </reaction>
</comment>
<feature type="region of interest" description="Disordered" evidence="9">
    <location>
        <begin position="357"/>
        <end position="378"/>
    </location>
</feature>
<dbReference type="EC" id="2.7.13.3" evidence="2"/>
<dbReference type="Proteomes" id="UP000248889">
    <property type="component" value="Unassembled WGS sequence"/>
</dbReference>
<dbReference type="InterPro" id="IPR036890">
    <property type="entry name" value="HATPase_C_sf"/>
</dbReference>
<accession>A0A2X0K9R0</accession>
<feature type="region of interest" description="Disordered" evidence="9">
    <location>
        <begin position="414"/>
        <end position="433"/>
    </location>
</feature>
<evidence type="ECO:0000256" key="8">
    <source>
        <dbReference type="ARBA" id="ARBA00023012"/>
    </source>
</evidence>
<dbReference type="Pfam" id="PF07730">
    <property type="entry name" value="HisKA_3"/>
    <property type="match status" value="1"/>
</dbReference>
<dbReference type="InterPro" id="IPR003594">
    <property type="entry name" value="HATPase_dom"/>
</dbReference>
<keyword evidence="6 13" id="KW-0418">Kinase</keyword>
<evidence type="ECO:0000259" key="12">
    <source>
        <dbReference type="Pfam" id="PF07730"/>
    </source>
</evidence>
<dbReference type="GO" id="GO:0046983">
    <property type="term" value="F:protein dimerization activity"/>
    <property type="evidence" value="ECO:0007669"/>
    <property type="project" value="InterPro"/>
</dbReference>
<keyword evidence="5" id="KW-0547">Nucleotide-binding</keyword>
<sequence length="433" mass="45243">MTALPASPSTALPAPPEPLLRRVPIGVWAASAWAAGLAFTLLVLVHLPGESPHDFHPGWELPPGNQVTLAVATLCSLAGSALLRRRALTGTVLLLLGAVQTAMVHNSMEIQVQNLLGCCVALWYVAATRPRRAAWAAAATTGGVLVGYPVVRLAMGWNIGVSGQLAGLLAAAMAVLLGYLAQQGRERAVEHSAHAAEQAVANERLRIARELHDMVAHTLGIVALQSGAARRVITTQPERARDALGAVENASRETLAGLRRMLVVLRAVDDPADLVVPLHPAPGLDDLERLAASTSAAGVRVDLRWTGERRAVAAEVELAAYRIVQESLTNVVRHAGARSCVVAVGFGAGELTLEIADPGGGARRPERGERGEHHPHGYGLLGMRERVDLLGGVFAAGPRGEGFVVTARLPLPPGDAPAAAPGDEHADVLAQEA</sequence>
<reference evidence="13 14" key="1">
    <citation type="submission" date="2018-06" db="EMBL/GenBank/DDBJ databases">
        <title>Streptacidiphilus pinicola sp. nov., isolated from pine grove soil.</title>
        <authorList>
            <person name="Roh S.G."/>
            <person name="Park S."/>
            <person name="Kim M.-K."/>
            <person name="Yun B.-R."/>
            <person name="Park J."/>
            <person name="Kim M.J."/>
            <person name="Kim Y.S."/>
            <person name="Kim S.B."/>
        </authorList>
    </citation>
    <scope>NUCLEOTIDE SEQUENCE [LARGE SCALE GENOMIC DNA]</scope>
    <source>
        <strain evidence="13 14">MMS16-CNU450</strain>
    </source>
</reference>
<dbReference type="Pfam" id="PF02518">
    <property type="entry name" value="HATPase_c"/>
    <property type="match status" value="1"/>
</dbReference>
<comment type="caution">
    <text evidence="13">The sequence shown here is derived from an EMBL/GenBank/DDBJ whole genome shotgun (WGS) entry which is preliminary data.</text>
</comment>
<evidence type="ECO:0000256" key="3">
    <source>
        <dbReference type="ARBA" id="ARBA00022553"/>
    </source>
</evidence>
<evidence type="ECO:0000313" key="14">
    <source>
        <dbReference type="Proteomes" id="UP000248889"/>
    </source>
</evidence>